<keyword evidence="5 8" id="KW-0378">Hydrolase</keyword>
<evidence type="ECO:0000256" key="4">
    <source>
        <dbReference type="ARBA" id="ARBA00022723"/>
    </source>
</evidence>
<dbReference type="Pfam" id="PF00962">
    <property type="entry name" value="A_deaminase"/>
    <property type="match status" value="1"/>
</dbReference>
<evidence type="ECO:0000256" key="6">
    <source>
        <dbReference type="ARBA" id="ARBA00022833"/>
    </source>
</evidence>
<evidence type="ECO:0000256" key="2">
    <source>
        <dbReference type="ARBA" id="ARBA00006676"/>
    </source>
</evidence>
<keyword evidence="6" id="KW-0862">Zinc</keyword>
<comment type="caution">
    <text evidence="8">The sequence shown here is derived from an EMBL/GenBank/DDBJ whole genome shotgun (WGS) entry which is preliminary data.</text>
</comment>
<dbReference type="PANTHER" id="PTHR11409:SF43">
    <property type="entry name" value="ADENOSINE DEAMINASE"/>
    <property type="match status" value="1"/>
</dbReference>
<evidence type="ECO:0000313" key="8">
    <source>
        <dbReference type="EMBL" id="MDO7908618.1"/>
    </source>
</evidence>
<comment type="similarity">
    <text evidence="2">Belongs to the metallo-dependent hydrolases superfamily. Adenosine and AMP deaminases family.</text>
</comment>
<evidence type="ECO:0000313" key="9">
    <source>
        <dbReference type="Proteomes" id="UP001240171"/>
    </source>
</evidence>
<sequence>MLQDKQKEILRKMPKLDLHLHLDGSVKTATILDLARQRGIKLPAVDADGLIPHMKVSGRCGSLVEYLSKFDFVAGFLHTGEALERVAFELVEQAAADNCEYIEVRFGPQLHRGEGLSCYDAIGHVLQGLQRGEQVYGVTSRAIAICLRHHSIRDNLEVIEAAAAYKGKGLAAVDLAGPEAEYPAELHREVFERAQALGLAVTIHAGEAAGPENIREAITRLGATRIGHGVRLREDKQVFHMVHDQGIVLEMCPISNYQTRAVADWNVYPIREYFDAGLKLTVNTDNLTVSNTSIHEEYSILMDKFGFRLKEIGQLILNGVDAAFLEPAVKRRMKERFESRFAQLGALQV</sequence>
<dbReference type="RefSeq" id="WP_305025835.1">
    <property type="nucleotide sequence ID" value="NZ_JAUQTB010000019.1"/>
</dbReference>
<gene>
    <name evidence="8" type="primary">add</name>
    <name evidence="8" type="ORF">Q5741_19710</name>
</gene>
<evidence type="ECO:0000256" key="3">
    <source>
        <dbReference type="ARBA" id="ARBA00012784"/>
    </source>
</evidence>
<dbReference type="EC" id="3.5.4.4" evidence="3"/>
<comment type="cofactor">
    <cofactor evidence="1">
        <name>Zn(2+)</name>
        <dbReference type="ChEBI" id="CHEBI:29105"/>
    </cofactor>
</comment>
<accession>A0ABT9CJA8</accession>
<dbReference type="GO" id="GO:0016787">
    <property type="term" value="F:hydrolase activity"/>
    <property type="evidence" value="ECO:0007669"/>
    <property type="project" value="UniProtKB-KW"/>
</dbReference>
<dbReference type="PANTHER" id="PTHR11409">
    <property type="entry name" value="ADENOSINE DEAMINASE"/>
    <property type="match status" value="1"/>
</dbReference>
<feature type="domain" description="Adenosine deaminase" evidence="7">
    <location>
        <begin position="14"/>
        <end position="336"/>
    </location>
</feature>
<protein>
    <recommendedName>
        <fullName evidence="3">adenosine deaminase</fullName>
        <ecNumber evidence="3">3.5.4.4</ecNumber>
    </recommendedName>
</protein>
<keyword evidence="9" id="KW-1185">Reference proteome</keyword>
<evidence type="ECO:0000256" key="5">
    <source>
        <dbReference type="ARBA" id="ARBA00022801"/>
    </source>
</evidence>
<reference evidence="8 9" key="1">
    <citation type="submission" date="2023-07" db="EMBL/GenBank/DDBJ databases">
        <title>Paenibacillus sp. JX-17 nov. isolated from soil.</title>
        <authorList>
            <person name="Wan Y."/>
            <person name="Liu B."/>
        </authorList>
    </citation>
    <scope>NUCLEOTIDE SEQUENCE [LARGE SCALE GENOMIC DNA]</scope>
    <source>
        <strain evidence="8 9">JX-17</strain>
    </source>
</reference>
<evidence type="ECO:0000256" key="1">
    <source>
        <dbReference type="ARBA" id="ARBA00001947"/>
    </source>
</evidence>
<dbReference type="InterPro" id="IPR032466">
    <property type="entry name" value="Metal_Hydrolase"/>
</dbReference>
<keyword evidence="4" id="KW-0479">Metal-binding</keyword>
<dbReference type="Proteomes" id="UP001240171">
    <property type="component" value="Unassembled WGS sequence"/>
</dbReference>
<dbReference type="EMBL" id="JAUQTB010000019">
    <property type="protein sequence ID" value="MDO7908618.1"/>
    <property type="molecule type" value="Genomic_DNA"/>
</dbReference>
<evidence type="ECO:0000259" key="7">
    <source>
        <dbReference type="Pfam" id="PF00962"/>
    </source>
</evidence>
<organism evidence="8 9">
    <name type="scientific">Paenibacillus lacisoli</name>
    <dbReference type="NCBI Taxonomy" id="3064525"/>
    <lineage>
        <taxon>Bacteria</taxon>
        <taxon>Bacillati</taxon>
        <taxon>Bacillota</taxon>
        <taxon>Bacilli</taxon>
        <taxon>Bacillales</taxon>
        <taxon>Paenibacillaceae</taxon>
        <taxon>Paenibacillus</taxon>
    </lineage>
</organism>
<dbReference type="Gene3D" id="3.20.20.140">
    <property type="entry name" value="Metal-dependent hydrolases"/>
    <property type="match status" value="1"/>
</dbReference>
<proteinExistence type="inferred from homology"/>
<name>A0ABT9CJA8_9BACL</name>
<dbReference type="InterPro" id="IPR001365">
    <property type="entry name" value="A_deaminase_dom"/>
</dbReference>
<dbReference type="InterPro" id="IPR006330">
    <property type="entry name" value="Ado/ade_deaminase"/>
</dbReference>
<dbReference type="CDD" id="cd01320">
    <property type="entry name" value="ADA"/>
    <property type="match status" value="1"/>
</dbReference>
<dbReference type="SUPFAM" id="SSF51556">
    <property type="entry name" value="Metallo-dependent hydrolases"/>
    <property type="match status" value="1"/>
</dbReference>
<dbReference type="NCBIfam" id="TIGR01430">
    <property type="entry name" value="aden_deam"/>
    <property type="match status" value="1"/>
</dbReference>